<evidence type="ECO:0000259" key="15">
    <source>
        <dbReference type="PROSITE" id="PS51846"/>
    </source>
</evidence>
<dbReference type="PROSITE" id="PS51846">
    <property type="entry name" value="CNNM"/>
    <property type="match status" value="1"/>
</dbReference>
<evidence type="ECO:0000313" key="17">
    <source>
        <dbReference type="Proteomes" id="UP000494256"/>
    </source>
</evidence>
<keyword evidence="7 11" id="KW-1133">Transmembrane helix</keyword>
<dbReference type="GO" id="GO:0005886">
    <property type="term" value="C:plasma membrane"/>
    <property type="evidence" value="ECO:0007669"/>
    <property type="project" value="UniProtKB-SubCell"/>
</dbReference>
<sequence length="1188" mass="134986">MSVLAAHACISERGSQKRKKRQHFDYYTFSSTDEIKGTSIVVNWAPWGTPELLTDTKASEWDLSHDIDVNYLQNTPRLTREEKNDIEVLYKNKYVPLNKVGEFNFTLGLGEEEIVETDNSIDRFKRNIPDSITFALETSTDSYRTVTKSVESASAETERQEISRRTRQVTREMDFTSVRADPIIVSVEGLRIEESEKDPKITESGVPSILADTKVTLRLFGSGLTSRTVIAFTHELQDAGQPCKFLVRGEYMVKQGSLERRTALFDIIAPAPGLDGKLYVCAKNLKAGIDDPFNDEEKYIHQGTETYKMLESHKKLLPLWATMILILTCLTFSALFSGLNLGLMSLDRTELKIISNTGTEKERKYARAIMPVRDHGNYLLCSILLGNVAVNSTFTILLDELTSGLFAVIFSTLAIVLLGEITPQAICSRHGLMVGAKSIMVTKAVMALTAPLAFPVSKLLDYFLGEEIGSVYNRERLKELVKEIKMILLQVTTDVNDLDKDEVNIISGALELRKKTVSDVMTKLEDVFMLPISSVLDFETMSEIIKSGYSRIPVYEGSRTNIVTVLFIKDLAFVDPDDNTPLRTLCQYYQNPCNFVFEDVTLDVIFKQFKEGHKGHMAFVHRINNEGEGDPFYETIGLVTLEDVIEELIQAEIVDETDVFLDNRSKRRRYKPQNKLQDFTAFAERHENQRIHISPQLTLATFQFLSTSVDAFKPDTVSETVLRRLLKQDVIQHIKLKGKTKKDPSTYVFQQGKPVDYFVLILEGRVEVTVGRENLVFEAGPFTYFGVQALTQNVGVAESPTPSAMGSLQNINMDAMLRHTFVPDYSVRAIAELFYLTVKRSLYLAAKRATLMEKGALSKGATNEQFDTEVDKRPSRLNIIELMQISRNYESSERLDVLSDKHSSKPSNCDRYWSRPDNTRAKLGITTKSYNDMTRTGPSKSYANACDSAKYWVNYELKGKYNSDATKHIQDIDANDCDECIRNNFWINSTLLTKSADDAKLNEPDHNKRKKTTFHTDSSLLTFHNLSPNDQDQDIDLSNIEDEYKSLDSERHRYERFLAFERDENRETERLDLEKRRIETEELMLVQLSKIIAMSPDRAPKHEVEGFLWVKESLELTVGSEKNQLLIQAPLFQSVDEDTSISGDHKTPSRQVSPHPPVSASPYTRSSFSRTERNGDLFRADEQEKLLK</sequence>
<dbReference type="SUPFAM" id="SSF51206">
    <property type="entry name" value="cAMP-binding domain-like"/>
    <property type="match status" value="1"/>
</dbReference>
<feature type="region of interest" description="Disordered" evidence="12">
    <location>
        <begin position="1137"/>
        <end position="1188"/>
    </location>
</feature>
<comment type="subcellular location">
    <subcellularLocation>
        <location evidence="1">Cell membrane</location>
        <topology evidence="1">Multi-pass membrane protein</topology>
    </subcellularLocation>
</comment>
<feature type="compositionally biased region" description="Basic and acidic residues" evidence="12">
    <location>
        <begin position="1170"/>
        <end position="1188"/>
    </location>
</feature>
<evidence type="ECO:0000256" key="7">
    <source>
        <dbReference type="ARBA" id="ARBA00022989"/>
    </source>
</evidence>
<evidence type="ECO:0000256" key="1">
    <source>
        <dbReference type="ARBA" id="ARBA00004651"/>
    </source>
</evidence>
<accession>A0A8S1BL97</accession>
<comment type="caution">
    <text evidence="16">The sequence shown here is derived from an EMBL/GenBank/DDBJ whole genome shotgun (WGS) entry which is preliminary data.</text>
</comment>
<keyword evidence="6" id="KW-0677">Repeat</keyword>
<dbReference type="EMBL" id="CADEBD010000959">
    <property type="protein sequence ID" value="CAB3260997.1"/>
    <property type="molecule type" value="Genomic_DNA"/>
</dbReference>
<evidence type="ECO:0000313" key="16">
    <source>
        <dbReference type="EMBL" id="CAB3260997.1"/>
    </source>
</evidence>
<dbReference type="InterPro" id="IPR045095">
    <property type="entry name" value="ACDP"/>
</dbReference>
<dbReference type="FunFam" id="3.10.580.10:FF:000001">
    <property type="entry name" value="Putative metal transporter CNNM3 isoform 2"/>
    <property type="match status" value="1"/>
</dbReference>
<feature type="region of interest" description="Disordered" evidence="12">
    <location>
        <begin position="896"/>
        <end position="915"/>
    </location>
</feature>
<keyword evidence="9" id="KW-0129">CBS domain</keyword>
<protein>
    <recommendedName>
        <fullName evidence="18">Metal transporter CNNM4</fullName>
    </recommendedName>
</protein>
<proteinExistence type="inferred from homology"/>
<dbReference type="GO" id="GO:0010960">
    <property type="term" value="P:magnesium ion homeostasis"/>
    <property type="evidence" value="ECO:0007669"/>
    <property type="project" value="InterPro"/>
</dbReference>
<dbReference type="InterPro" id="IPR000595">
    <property type="entry name" value="cNMP-bd_dom"/>
</dbReference>
<evidence type="ECO:0000256" key="8">
    <source>
        <dbReference type="ARBA" id="ARBA00023065"/>
    </source>
</evidence>
<dbReference type="PROSITE" id="PS50042">
    <property type="entry name" value="CNMP_BINDING_3"/>
    <property type="match status" value="1"/>
</dbReference>
<keyword evidence="8" id="KW-0406">Ion transport</keyword>
<dbReference type="OrthoDB" id="7437307at2759"/>
<keyword evidence="4" id="KW-1003">Cell membrane</keyword>
<gene>
    <name evidence="16" type="ORF">APLA_LOCUS17265</name>
</gene>
<name>A0A8S1BL97_ARCPL</name>
<dbReference type="InterPro" id="IPR044751">
    <property type="entry name" value="Ion_transp-like_CBS"/>
</dbReference>
<feature type="transmembrane region" description="Helical" evidence="13">
    <location>
        <begin position="404"/>
        <end position="422"/>
    </location>
</feature>
<dbReference type="GO" id="GO:0022857">
    <property type="term" value="F:transmembrane transporter activity"/>
    <property type="evidence" value="ECO:0007669"/>
    <property type="project" value="TreeGrafter"/>
</dbReference>
<feature type="transmembrane region" description="Helical" evidence="13">
    <location>
        <begin position="434"/>
        <end position="454"/>
    </location>
</feature>
<evidence type="ECO:0000256" key="6">
    <source>
        <dbReference type="ARBA" id="ARBA00022737"/>
    </source>
</evidence>
<dbReference type="AlphaFoldDB" id="A0A8S1BL97"/>
<feature type="transmembrane region" description="Helical" evidence="13">
    <location>
        <begin position="319"/>
        <end position="343"/>
    </location>
</feature>
<evidence type="ECO:0000256" key="9">
    <source>
        <dbReference type="ARBA" id="ARBA00023122"/>
    </source>
</evidence>
<keyword evidence="5 11" id="KW-0812">Transmembrane</keyword>
<dbReference type="InterPro" id="IPR046342">
    <property type="entry name" value="CBS_dom_sf"/>
</dbReference>
<dbReference type="InterPro" id="IPR018490">
    <property type="entry name" value="cNMP-bd_dom_sf"/>
</dbReference>
<dbReference type="InterPro" id="IPR002550">
    <property type="entry name" value="CNNM"/>
</dbReference>
<feature type="domain" description="CNNM transmembrane" evidence="15">
    <location>
        <begin position="315"/>
        <end position="502"/>
    </location>
</feature>
<dbReference type="Gene3D" id="3.10.580.10">
    <property type="entry name" value="CBS-domain"/>
    <property type="match status" value="1"/>
</dbReference>
<dbReference type="SUPFAM" id="SSF54631">
    <property type="entry name" value="CBS-domain pair"/>
    <property type="match status" value="1"/>
</dbReference>
<dbReference type="Gene3D" id="2.60.120.10">
    <property type="entry name" value="Jelly Rolls"/>
    <property type="match status" value="1"/>
</dbReference>
<dbReference type="GO" id="GO:0006811">
    <property type="term" value="P:monoatomic ion transport"/>
    <property type="evidence" value="ECO:0007669"/>
    <property type="project" value="UniProtKB-KW"/>
</dbReference>
<dbReference type="PANTHER" id="PTHR12064">
    <property type="entry name" value="METAL TRANSPORTER CNNM"/>
    <property type="match status" value="1"/>
</dbReference>
<dbReference type="Pfam" id="PF25562">
    <property type="entry name" value="CNBH_CNNM2_C"/>
    <property type="match status" value="1"/>
</dbReference>
<dbReference type="CDD" id="cd00038">
    <property type="entry name" value="CAP_ED"/>
    <property type="match status" value="1"/>
</dbReference>
<keyword evidence="3" id="KW-0813">Transport</keyword>
<feature type="domain" description="Cyclic nucleotide-binding" evidence="14">
    <location>
        <begin position="721"/>
        <end position="821"/>
    </location>
</feature>
<evidence type="ECO:0000256" key="3">
    <source>
        <dbReference type="ARBA" id="ARBA00022448"/>
    </source>
</evidence>
<organism evidence="16 17">
    <name type="scientific">Arctia plantaginis</name>
    <name type="common">Wood tiger moth</name>
    <name type="synonym">Phalaena plantaginis</name>
    <dbReference type="NCBI Taxonomy" id="874455"/>
    <lineage>
        <taxon>Eukaryota</taxon>
        <taxon>Metazoa</taxon>
        <taxon>Ecdysozoa</taxon>
        <taxon>Arthropoda</taxon>
        <taxon>Hexapoda</taxon>
        <taxon>Insecta</taxon>
        <taxon>Pterygota</taxon>
        <taxon>Neoptera</taxon>
        <taxon>Endopterygota</taxon>
        <taxon>Lepidoptera</taxon>
        <taxon>Glossata</taxon>
        <taxon>Ditrysia</taxon>
        <taxon>Noctuoidea</taxon>
        <taxon>Erebidae</taxon>
        <taxon>Arctiinae</taxon>
        <taxon>Arctia</taxon>
    </lineage>
</organism>
<reference evidence="16 17" key="1">
    <citation type="submission" date="2020-04" db="EMBL/GenBank/DDBJ databases">
        <authorList>
            <person name="Wallbank WR R."/>
            <person name="Pardo Diaz C."/>
            <person name="Kozak K."/>
            <person name="Martin S."/>
            <person name="Jiggins C."/>
            <person name="Moest M."/>
            <person name="Warren A I."/>
            <person name="Byers J.R.P. K."/>
            <person name="Montejo-Kovacevich G."/>
            <person name="Yen C E."/>
        </authorList>
    </citation>
    <scope>NUCLEOTIDE SEQUENCE [LARGE SCALE GENOMIC DNA]</scope>
</reference>
<evidence type="ECO:0000259" key="14">
    <source>
        <dbReference type="PROSITE" id="PS50042"/>
    </source>
</evidence>
<dbReference type="CDD" id="cd04590">
    <property type="entry name" value="CBS_pair_CorC_HlyC_assoc"/>
    <property type="match status" value="1"/>
</dbReference>
<evidence type="ECO:0000256" key="2">
    <source>
        <dbReference type="ARBA" id="ARBA00010484"/>
    </source>
</evidence>
<evidence type="ECO:0000256" key="10">
    <source>
        <dbReference type="ARBA" id="ARBA00023136"/>
    </source>
</evidence>
<dbReference type="PANTHER" id="PTHR12064:SF94">
    <property type="entry name" value="UNEXTENDED PROTEIN"/>
    <property type="match status" value="1"/>
</dbReference>
<dbReference type="Proteomes" id="UP000494256">
    <property type="component" value="Unassembled WGS sequence"/>
</dbReference>
<dbReference type="Pfam" id="PF01595">
    <property type="entry name" value="CNNM"/>
    <property type="match status" value="1"/>
</dbReference>
<evidence type="ECO:0000256" key="5">
    <source>
        <dbReference type="ARBA" id="ARBA00022692"/>
    </source>
</evidence>
<evidence type="ECO:0000256" key="11">
    <source>
        <dbReference type="PROSITE-ProRule" id="PRU01193"/>
    </source>
</evidence>
<evidence type="ECO:0008006" key="18">
    <source>
        <dbReference type="Google" id="ProtNLM"/>
    </source>
</evidence>
<evidence type="ECO:0000256" key="4">
    <source>
        <dbReference type="ARBA" id="ARBA00022475"/>
    </source>
</evidence>
<feature type="transmembrane region" description="Helical" evidence="13">
    <location>
        <begin position="377"/>
        <end position="398"/>
    </location>
</feature>
<keyword evidence="10 11" id="KW-0472">Membrane</keyword>
<evidence type="ECO:0000256" key="13">
    <source>
        <dbReference type="SAM" id="Phobius"/>
    </source>
</evidence>
<evidence type="ECO:0000256" key="12">
    <source>
        <dbReference type="SAM" id="MobiDB-lite"/>
    </source>
</evidence>
<comment type="similarity">
    <text evidence="2">Belongs to the ACDP family.</text>
</comment>
<dbReference type="InterPro" id="IPR014710">
    <property type="entry name" value="RmlC-like_jellyroll"/>
</dbReference>